<protein>
    <submittedName>
        <fullName evidence="1">Uncharacterized protein</fullName>
    </submittedName>
</protein>
<comment type="caution">
    <text evidence="1">The sequence shown here is derived from an EMBL/GenBank/DDBJ whole genome shotgun (WGS) entry which is preliminary data.</text>
</comment>
<evidence type="ECO:0000313" key="2">
    <source>
        <dbReference type="EMBL" id="PNX91945.1"/>
    </source>
</evidence>
<sequence>GETIRNRSPVQFWPWICSDSEMNSGDGGG</sequence>
<dbReference type="AlphaFoldDB" id="A0A2K3MK40"/>
<reference evidence="1 3" key="2">
    <citation type="journal article" date="2017" name="Front. Plant Sci.">
        <title>Gene Classification and Mining of Molecular Markers Useful in Red Clover (Trifolium pratense) Breeding.</title>
        <authorList>
            <person name="Istvanek J."/>
            <person name="Dluhosova J."/>
            <person name="Dluhos P."/>
            <person name="Patkova L."/>
            <person name="Nedelnik J."/>
            <person name="Repkova J."/>
        </authorList>
    </citation>
    <scope>NUCLEOTIDE SEQUENCE [LARGE SCALE GENOMIC DNA]</scope>
    <source>
        <strain evidence="3">cv. Tatra</strain>
        <tissue evidence="1">Young leaves</tissue>
    </source>
</reference>
<dbReference type="EMBL" id="ASHM01065215">
    <property type="protein sequence ID" value="PNX91158.1"/>
    <property type="molecule type" value="Genomic_DNA"/>
</dbReference>
<gene>
    <name evidence="2" type="ORF">L195_g015072</name>
    <name evidence="1" type="ORF">L195_g047288</name>
</gene>
<dbReference type="Proteomes" id="UP000236291">
    <property type="component" value="Unassembled WGS sequence"/>
</dbReference>
<organism evidence="1 3">
    <name type="scientific">Trifolium pratense</name>
    <name type="common">Red clover</name>
    <dbReference type="NCBI Taxonomy" id="57577"/>
    <lineage>
        <taxon>Eukaryota</taxon>
        <taxon>Viridiplantae</taxon>
        <taxon>Streptophyta</taxon>
        <taxon>Embryophyta</taxon>
        <taxon>Tracheophyta</taxon>
        <taxon>Spermatophyta</taxon>
        <taxon>Magnoliopsida</taxon>
        <taxon>eudicotyledons</taxon>
        <taxon>Gunneridae</taxon>
        <taxon>Pentapetalae</taxon>
        <taxon>rosids</taxon>
        <taxon>fabids</taxon>
        <taxon>Fabales</taxon>
        <taxon>Fabaceae</taxon>
        <taxon>Papilionoideae</taxon>
        <taxon>50 kb inversion clade</taxon>
        <taxon>NPAAA clade</taxon>
        <taxon>Hologalegina</taxon>
        <taxon>IRL clade</taxon>
        <taxon>Trifolieae</taxon>
        <taxon>Trifolium</taxon>
    </lineage>
</organism>
<proteinExistence type="predicted"/>
<name>A0A2K3MK40_TRIPR</name>
<reference evidence="1 3" key="1">
    <citation type="journal article" date="2014" name="Am. J. Bot.">
        <title>Genome assembly and annotation for red clover (Trifolium pratense; Fabaceae).</title>
        <authorList>
            <person name="Istvanek J."/>
            <person name="Jaros M."/>
            <person name="Krenek A."/>
            <person name="Repkova J."/>
        </authorList>
    </citation>
    <scope>NUCLEOTIDE SEQUENCE [LARGE SCALE GENOMIC DNA]</scope>
    <source>
        <strain evidence="3">cv. Tatra</strain>
        <tissue evidence="1">Young leaves</tissue>
    </source>
</reference>
<evidence type="ECO:0000313" key="1">
    <source>
        <dbReference type="EMBL" id="PNX91158.1"/>
    </source>
</evidence>
<evidence type="ECO:0000313" key="3">
    <source>
        <dbReference type="Proteomes" id="UP000236291"/>
    </source>
</evidence>
<dbReference type="EMBL" id="ASHM01010137">
    <property type="protein sequence ID" value="PNX91945.1"/>
    <property type="molecule type" value="Genomic_DNA"/>
</dbReference>
<accession>A0A2K3MK40</accession>
<feature type="non-terminal residue" evidence="1">
    <location>
        <position position="1"/>
    </location>
</feature>